<dbReference type="InterPro" id="IPR003362">
    <property type="entry name" value="Bact_transf"/>
</dbReference>
<evidence type="ECO:0000313" key="6">
    <source>
        <dbReference type="Proteomes" id="UP000239590"/>
    </source>
</evidence>
<dbReference type="OrthoDB" id="9774190at2"/>
<keyword evidence="3" id="KW-0472">Membrane</keyword>
<dbReference type="Proteomes" id="UP000239590">
    <property type="component" value="Unassembled WGS sequence"/>
</dbReference>
<comment type="caution">
    <text evidence="5">The sequence shown here is derived from an EMBL/GenBank/DDBJ whole genome shotgun (WGS) entry which is preliminary data.</text>
</comment>
<feature type="domain" description="Response regulatory" evidence="4">
    <location>
        <begin position="10"/>
        <end position="123"/>
    </location>
</feature>
<dbReference type="Gene3D" id="3.40.50.2300">
    <property type="match status" value="1"/>
</dbReference>
<evidence type="ECO:0000313" key="5">
    <source>
        <dbReference type="EMBL" id="PQA56111.1"/>
    </source>
</evidence>
<dbReference type="PANTHER" id="PTHR30576">
    <property type="entry name" value="COLANIC BIOSYNTHESIS UDP-GLUCOSE LIPID CARRIER TRANSFERASE"/>
    <property type="match status" value="1"/>
</dbReference>
<proteinExistence type="inferred from homology"/>
<keyword evidence="6" id="KW-1185">Reference proteome</keyword>
<name>A0A2S7IIG0_9BACT</name>
<evidence type="ECO:0000256" key="2">
    <source>
        <dbReference type="PROSITE-ProRule" id="PRU00169"/>
    </source>
</evidence>
<evidence type="ECO:0000259" key="4">
    <source>
        <dbReference type="PROSITE" id="PS50110"/>
    </source>
</evidence>
<protein>
    <submittedName>
        <fullName evidence="5">Sugar transferase</fullName>
    </submittedName>
</protein>
<dbReference type="RefSeq" id="WP_104714664.1">
    <property type="nucleotide sequence ID" value="NZ_PTRA01000003.1"/>
</dbReference>
<dbReference type="PANTHER" id="PTHR30576:SF0">
    <property type="entry name" value="UNDECAPRENYL-PHOSPHATE N-ACETYLGALACTOSAMINYL 1-PHOSPHATE TRANSFERASE-RELATED"/>
    <property type="match status" value="1"/>
</dbReference>
<dbReference type="GO" id="GO:0016780">
    <property type="term" value="F:phosphotransferase activity, for other substituted phosphate groups"/>
    <property type="evidence" value="ECO:0007669"/>
    <property type="project" value="TreeGrafter"/>
</dbReference>
<dbReference type="GO" id="GO:0000160">
    <property type="term" value="P:phosphorelay signal transduction system"/>
    <property type="evidence" value="ECO:0007669"/>
    <property type="project" value="InterPro"/>
</dbReference>
<dbReference type="InterPro" id="IPR001789">
    <property type="entry name" value="Sig_transdc_resp-reg_receiver"/>
</dbReference>
<feature type="transmembrane region" description="Helical" evidence="3">
    <location>
        <begin position="149"/>
        <end position="173"/>
    </location>
</feature>
<reference evidence="6" key="1">
    <citation type="submission" date="2018-02" db="EMBL/GenBank/DDBJ databases">
        <title>Genome sequencing of Solimonas sp. HR-BB.</title>
        <authorList>
            <person name="Lee Y."/>
            <person name="Jeon C.O."/>
        </authorList>
    </citation>
    <scope>NUCLEOTIDE SEQUENCE [LARGE SCALE GENOMIC DNA]</scope>
    <source>
        <strain evidence="6">HR-U</strain>
    </source>
</reference>
<comment type="caution">
    <text evidence="2">Lacks conserved residue(s) required for the propagation of feature annotation.</text>
</comment>
<gene>
    <name evidence="5" type="ORF">C5O19_17285</name>
</gene>
<accession>A0A2S7IIG0</accession>
<sequence length="392" mass="45054">MSVVTHPPLRILYVEPDSSASDTFKQAFAEPLNIWQLTSAEEALAALKDHYPADAVIISYEAQAISFLKQLRSIPWLSALPVIVTVPTLNNTYKQEVLQAGGNDLYPKDFSRGDLLTRLHYFVRKSQLLALQPTRMPRFRVRVTWWKRFIDVTTTGLALLLLSPLFLLVALLIRIDSKGPIIYRSKRVGGGYKVFDLLKFRTMRTDADKLVKEMAAFNMYNKVEEVPEKEQFALCAECVYSGKNTCQRMLYLDNEEVCEKVYLQRKHNKAAFMKFGNDPRITRIGRFLRNSSIDELPQLINIFRGDMSLVGNRPLPLYEAEKLTSDQYIQRFAGPAGLTGLWQVTKRGKGKQDMSEEERMQLDIEYAKNYSFWMDVKIILKTFPALIQSENV</sequence>
<dbReference type="EMBL" id="PTRA01000003">
    <property type="protein sequence ID" value="PQA56111.1"/>
    <property type="molecule type" value="Genomic_DNA"/>
</dbReference>
<keyword evidence="5" id="KW-0808">Transferase</keyword>
<keyword evidence="3" id="KW-0812">Transmembrane</keyword>
<dbReference type="AlphaFoldDB" id="A0A2S7IIG0"/>
<dbReference type="SUPFAM" id="SSF52172">
    <property type="entry name" value="CheY-like"/>
    <property type="match status" value="1"/>
</dbReference>
<keyword evidence="3" id="KW-1133">Transmembrane helix</keyword>
<organism evidence="5 6">
    <name type="scientific">Siphonobacter curvatus</name>
    <dbReference type="NCBI Taxonomy" id="2094562"/>
    <lineage>
        <taxon>Bacteria</taxon>
        <taxon>Pseudomonadati</taxon>
        <taxon>Bacteroidota</taxon>
        <taxon>Cytophagia</taxon>
        <taxon>Cytophagales</taxon>
        <taxon>Cytophagaceae</taxon>
        <taxon>Siphonobacter</taxon>
    </lineage>
</organism>
<comment type="similarity">
    <text evidence="1">Belongs to the bacterial sugar transferase family.</text>
</comment>
<dbReference type="InterPro" id="IPR011006">
    <property type="entry name" value="CheY-like_superfamily"/>
</dbReference>
<dbReference type="Pfam" id="PF02397">
    <property type="entry name" value="Bac_transf"/>
    <property type="match status" value="1"/>
</dbReference>
<dbReference type="PROSITE" id="PS50110">
    <property type="entry name" value="RESPONSE_REGULATORY"/>
    <property type="match status" value="1"/>
</dbReference>
<evidence type="ECO:0000256" key="3">
    <source>
        <dbReference type="SAM" id="Phobius"/>
    </source>
</evidence>
<evidence type="ECO:0000256" key="1">
    <source>
        <dbReference type="ARBA" id="ARBA00006464"/>
    </source>
</evidence>